<dbReference type="PANTHER" id="PTHR22916">
    <property type="entry name" value="GLYCOSYLTRANSFERASE"/>
    <property type="match status" value="1"/>
</dbReference>
<dbReference type="HOGENOM" id="CLU_943183_0_0_11"/>
<dbReference type="OrthoDB" id="3177103at2"/>
<dbReference type="Gene3D" id="3.90.550.10">
    <property type="entry name" value="Spore Coat Polysaccharide Biosynthesis Protein SpsA, Chain A"/>
    <property type="match status" value="1"/>
</dbReference>
<dbReference type="PANTHER" id="PTHR22916:SF3">
    <property type="entry name" value="UDP-GLCNAC:BETAGAL BETA-1,3-N-ACETYLGLUCOSAMINYLTRANSFERASE-LIKE PROTEIN 1"/>
    <property type="match status" value="1"/>
</dbReference>
<organism evidence="2 3">
    <name type="scientific">Xylanimonas cellulosilytica (strain DSM 15894 / JCM 12276 / CECT 5975 / KCTC 9989 / LMG 20990 / NBRC 107835 / XIL07)</name>
    <dbReference type="NCBI Taxonomy" id="446471"/>
    <lineage>
        <taxon>Bacteria</taxon>
        <taxon>Bacillati</taxon>
        <taxon>Actinomycetota</taxon>
        <taxon>Actinomycetes</taxon>
        <taxon>Micrococcales</taxon>
        <taxon>Promicromonosporaceae</taxon>
        <taxon>Xylanimonas</taxon>
    </lineage>
</organism>
<dbReference type="Proteomes" id="UP000002255">
    <property type="component" value="Chromosome"/>
</dbReference>
<name>D1BX14_XYLCX</name>
<keyword evidence="3" id="KW-1185">Reference proteome</keyword>
<evidence type="ECO:0000313" key="3">
    <source>
        <dbReference type="Proteomes" id="UP000002255"/>
    </source>
</evidence>
<keyword evidence="2" id="KW-0808">Transferase</keyword>
<protein>
    <submittedName>
        <fullName evidence="2">Glycosyl transferase family 2</fullName>
    </submittedName>
</protein>
<dbReference type="InterPro" id="IPR029044">
    <property type="entry name" value="Nucleotide-diphossugar_trans"/>
</dbReference>
<dbReference type="InterPro" id="IPR001173">
    <property type="entry name" value="Glyco_trans_2-like"/>
</dbReference>
<dbReference type="eggNOG" id="COG0463">
    <property type="taxonomic scope" value="Bacteria"/>
</dbReference>
<dbReference type="AlphaFoldDB" id="D1BX14"/>
<reference evidence="3" key="1">
    <citation type="submission" date="2009-11" db="EMBL/GenBank/DDBJ databases">
        <title>The complete chromosome of Xylanimonas cellulosilytica DSM 15894.</title>
        <authorList>
            <consortium name="US DOE Joint Genome Institute (JGI-PGF)"/>
            <person name="Lucas S."/>
            <person name="Copeland A."/>
            <person name="Lapidus A."/>
            <person name="Glavina del Rio T."/>
            <person name="Dalin E."/>
            <person name="Tice H."/>
            <person name="Bruce D."/>
            <person name="Goodwin L."/>
            <person name="Pitluck S."/>
            <person name="Kyrpides N."/>
            <person name="Mavromatis K."/>
            <person name="Ivanova N."/>
            <person name="Mikhailova N."/>
            <person name="Foster B."/>
            <person name="Clum A."/>
            <person name="Brettin T."/>
            <person name="Detter J.C."/>
            <person name="Han C."/>
            <person name="Larimer F."/>
            <person name="Land M."/>
            <person name="Hauser L."/>
            <person name="Markowitz V."/>
            <person name="Cheng J.F."/>
            <person name="Hugenholtz P."/>
            <person name="Woyke T."/>
            <person name="Wu D."/>
            <person name="Gehrich-Schroeter G."/>
            <person name="Schneider S."/>
            <person name="Pukall S.R."/>
            <person name="Klenk H.P."/>
            <person name="Eisen J.A."/>
        </authorList>
    </citation>
    <scope>NUCLEOTIDE SEQUENCE [LARGE SCALE GENOMIC DNA]</scope>
    <source>
        <strain evidence="3">DSM 15894 / CECT 5975 / LMG 20990 / XIL07</strain>
    </source>
</reference>
<dbReference type="SUPFAM" id="SSF53448">
    <property type="entry name" value="Nucleotide-diphospho-sugar transferases"/>
    <property type="match status" value="1"/>
</dbReference>
<dbReference type="Pfam" id="PF00535">
    <property type="entry name" value="Glycos_transf_2"/>
    <property type="match status" value="1"/>
</dbReference>
<feature type="domain" description="Glycosyltransferase 2-like" evidence="1">
    <location>
        <begin position="5"/>
        <end position="110"/>
    </location>
</feature>
<dbReference type="CAZy" id="GT2">
    <property type="family name" value="Glycosyltransferase Family 2"/>
</dbReference>
<reference evidence="2 3" key="2">
    <citation type="journal article" date="2010" name="Stand. Genomic Sci.">
        <title>Complete genome sequence of Xylanimonas cellulosilytica type strain (XIL07).</title>
        <authorList>
            <person name="Foster B."/>
            <person name="Pukall R."/>
            <person name="Abt B."/>
            <person name="Nolan M."/>
            <person name="Glavina Del Rio T."/>
            <person name="Chen F."/>
            <person name="Lucas S."/>
            <person name="Tice H."/>
            <person name="Pitluck S."/>
            <person name="Cheng J.-F."/>
            <person name="Chertkov O."/>
            <person name="Brettin T."/>
            <person name="Han C."/>
            <person name="Detter J.C."/>
            <person name="Bruce D."/>
            <person name="Goodwin L."/>
            <person name="Ivanova N."/>
            <person name="Mavromatis K."/>
            <person name="Pati A."/>
            <person name="Mikhailova N."/>
            <person name="Chen A."/>
            <person name="Palaniappan K."/>
            <person name="Land M."/>
            <person name="Hauser L."/>
            <person name="Chang Y.-J."/>
            <person name="Jeffries C.D."/>
            <person name="Chain P."/>
            <person name="Rohde M."/>
            <person name="Goeker M."/>
            <person name="Bristow J."/>
            <person name="Eisen J.A."/>
            <person name="Markowitz V."/>
            <person name="Hugenholtz P."/>
            <person name="Kyrpides N.C."/>
            <person name="Klenk H.-P."/>
            <person name="Lapidus A."/>
        </authorList>
    </citation>
    <scope>NUCLEOTIDE SEQUENCE [LARGE SCALE GENOMIC DNA]</scope>
    <source>
        <strain evidence="3">DSM 15894 / CECT 5975 / LMG 20990 / XIL07</strain>
    </source>
</reference>
<dbReference type="GO" id="GO:0016758">
    <property type="term" value="F:hexosyltransferase activity"/>
    <property type="evidence" value="ECO:0007669"/>
    <property type="project" value="UniProtKB-ARBA"/>
</dbReference>
<dbReference type="RefSeq" id="WP_012879324.1">
    <property type="nucleotide sequence ID" value="NC_013530.1"/>
</dbReference>
<proteinExistence type="predicted"/>
<dbReference type="EMBL" id="CP001821">
    <property type="protein sequence ID" value="ACZ31582.1"/>
    <property type="molecule type" value="Genomic_DNA"/>
</dbReference>
<gene>
    <name evidence="2" type="ordered locus">Xcel_2567</name>
</gene>
<accession>D1BX14</accession>
<dbReference type="KEGG" id="xce:Xcel_2567"/>
<evidence type="ECO:0000259" key="1">
    <source>
        <dbReference type="Pfam" id="PF00535"/>
    </source>
</evidence>
<sequence>MALDIMLPYWGDEAYAREAVESVRAQTSPDWRLTVVDDANPDPWMGPWLESLGDDRIRYVRKPVNEGITANFRTCLGLAESPYLVFLGADDVLLPNYVEVVTGAIDRHPGVEIIQPGVQVIDGDGAVQAPLADVVKQRLTMPRGSGERLVGGEALAASLLAADWMYWPSLVFRTESLRRTPFSDTYEFIQDLAIVLDQVLLGARLLIVPTVCFSYRRHAESASMESLLDDRRFAGEREFFAQYGATMRARGWRRAARAARLHWTSRLHALTLLPAGVRRGGGAPRALLRHAFGRA</sequence>
<evidence type="ECO:0000313" key="2">
    <source>
        <dbReference type="EMBL" id="ACZ31582.1"/>
    </source>
</evidence>
<dbReference type="STRING" id="446471.Xcel_2567"/>